<evidence type="ECO:0000256" key="1">
    <source>
        <dbReference type="SAM" id="MobiDB-lite"/>
    </source>
</evidence>
<gene>
    <name evidence="3" type="ORF">KL86DYS1_10547</name>
</gene>
<feature type="region of interest" description="Disordered" evidence="1">
    <location>
        <begin position="128"/>
        <end position="148"/>
    </location>
</feature>
<reference evidence="3" key="1">
    <citation type="submission" date="2016-04" db="EMBL/GenBank/DDBJ databases">
        <authorList>
            <person name="Evans L.H."/>
            <person name="Alamgir A."/>
            <person name="Owens N."/>
            <person name="Weber N.D."/>
            <person name="Virtaneva K."/>
            <person name="Barbian K."/>
            <person name="Babar A."/>
            <person name="Rosenke K."/>
        </authorList>
    </citation>
    <scope>NUCLEOTIDE SEQUENCE</scope>
    <source>
        <strain evidence="3">86-1</strain>
    </source>
</reference>
<protein>
    <recommendedName>
        <fullName evidence="4">Fibrobacter succinogenes major paralogous domain-containing protein</fullName>
    </recommendedName>
</protein>
<evidence type="ECO:0000313" key="3">
    <source>
        <dbReference type="EMBL" id="SBV92205.1"/>
    </source>
</evidence>
<accession>A0A212IZ31</accession>
<feature type="compositionally biased region" description="Polar residues" evidence="1">
    <location>
        <begin position="128"/>
        <end position="137"/>
    </location>
</feature>
<dbReference type="EMBL" id="FLUM01000001">
    <property type="protein sequence ID" value="SBV92205.1"/>
    <property type="molecule type" value="Genomic_DNA"/>
</dbReference>
<proteinExistence type="predicted"/>
<feature type="chain" id="PRO_5012035705" description="Fibrobacter succinogenes major paralogous domain-containing protein" evidence="2">
    <location>
        <begin position="28"/>
        <end position="485"/>
    </location>
</feature>
<name>A0A212IZ31_9BACT</name>
<sequence length="485" mass="52840">MKTCTRTIRFTLLGFVTLALHTIDIQAQVTIGLGEAPAKAGLLQLKEQEPDANNITCKTGGFILPRVALVNLKTLEPFVNPAEAGYASEKAKNVGLLVYNMTKTTPFVPGLYLWDGEQWGVLRATSDSVPTRDNSGSIPVEPNAPSSMTDPAGLKLSNSFIVGFNKTIDIPVIKAYAVWNQLLNLNEVGLQGAVSVELLWEDKKDLIKEVTLASGDKGTASMLRVTTNSNNLQGNAVVAVKINNVIRWSWHIWVTNYDPEVLAGEKVYNNTIFMDRNLGAINTTPGNIGSLGMLYQWGRKDPFPGSSAVDDNLEIVLYTVSGGNVAIGKNKVNNSLNMPTSIINPYTFYYSTEGNQDWYSNSGTTNNYLWSNTDNTKGTYDPCPKGWRVPRSGSGSACPWNGLGGGGPAFDKGKGEEWTVAGYYPAAGYRDPATGNLTMVGLEGYNWSATAFYSTVYRLFFKSYYIQVDATDNRAKGSSVRCIKE</sequence>
<feature type="signal peptide" evidence="2">
    <location>
        <begin position="1"/>
        <end position="27"/>
    </location>
</feature>
<dbReference type="RefSeq" id="WP_296938445.1">
    <property type="nucleotide sequence ID" value="NZ_LT599032.1"/>
</dbReference>
<organism evidence="3">
    <name type="scientific">uncultured Dysgonomonas sp</name>
    <dbReference type="NCBI Taxonomy" id="206096"/>
    <lineage>
        <taxon>Bacteria</taxon>
        <taxon>Pseudomonadati</taxon>
        <taxon>Bacteroidota</taxon>
        <taxon>Bacteroidia</taxon>
        <taxon>Bacteroidales</taxon>
        <taxon>Dysgonomonadaceae</taxon>
        <taxon>Dysgonomonas</taxon>
        <taxon>environmental samples</taxon>
    </lineage>
</organism>
<evidence type="ECO:0008006" key="4">
    <source>
        <dbReference type="Google" id="ProtNLM"/>
    </source>
</evidence>
<keyword evidence="2" id="KW-0732">Signal</keyword>
<dbReference type="AlphaFoldDB" id="A0A212IZ31"/>
<evidence type="ECO:0000256" key="2">
    <source>
        <dbReference type="SAM" id="SignalP"/>
    </source>
</evidence>